<protein>
    <submittedName>
        <fullName evidence="2">Uncharacterized protein</fullName>
    </submittedName>
</protein>
<feature type="compositionally biased region" description="Polar residues" evidence="1">
    <location>
        <begin position="40"/>
        <end position="71"/>
    </location>
</feature>
<accession>A0AAD5S4I7</accession>
<reference evidence="2" key="1">
    <citation type="submission" date="2020-05" db="EMBL/GenBank/DDBJ databases">
        <title>Phylogenomic resolution of chytrid fungi.</title>
        <authorList>
            <person name="Stajich J.E."/>
            <person name="Amses K."/>
            <person name="Simmons R."/>
            <person name="Seto K."/>
            <person name="Myers J."/>
            <person name="Bonds A."/>
            <person name="Quandt C.A."/>
            <person name="Barry K."/>
            <person name="Liu P."/>
            <person name="Grigoriev I."/>
            <person name="Longcore J.E."/>
            <person name="James T.Y."/>
        </authorList>
    </citation>
    <scope>NUCLEOTIDE SEQUENCE</scope>
    <source>
        <strain evidence="2">JEL0318</strain>
    </source>
</reference>
<sequence length="321" mass="35204">MPSRIIADTINTCNGWEDQWDSERVHGLYDPSDARRRPFTSPTKVQPPTHHNTLQGLDTESVPSTTDTESFTDYSQWEGDASRLINETSPFADHTALFTDTTATPTDSTSTRVRRPPRIVSFFVRPESPNLEGSDDKSGVDIDGEDTLRTSTDRVDSYANDTHIDDAPEPGTVLWRTARRGETDSSSTSTGTSSENLYATSSPTTETPSTNIDTSYTPDTTYNLTPLRTAPSEENTSLPTTASRRRYSIISDTKLPPPQQQPTAAVAAEWSGGHANQSDVANAAIERLKFVDIEKTIKEGARKMEMKGKVGKVVKGESLGR</sequence>
<dbReference type="EMBL" id="JADGJD010001481">
    <property type="protein sequence ID" value="KAJ3041523.1"/>
    <property type="molecule type" value="Genomic_DNA"/>
</dbReference>
<name>A0AAD5S4I7_9FUNG</name>
<feature type="compositionally biased region" description="Basic and acidic residues" evidence="1">
    <location>
        <begin position="134"/>
        <end position="166"/>
    </location>
</feature>
<feature type="region of interest" description="Disordered" evidence="1">
    <location>
        <begin position="28"/>
        <end position="71"/>
    </location>
</feature>
<feature type="region of interest" description="Disordered" evidence="1">
    <location>
        <begin position="123"/>
        <end position="244"/>
    </location>
</feature>
<gene>
    <name evidence="2" type="ORF">HK097_002260</name>
</gene>
<proteinExistence type="predicted"/>
<evidence type="ECO:0000256" key="1">
    <source>
        <dbReference type="SAM" id="MobiDB-lite"/>
    </source>
</evidence>
<feature type="non-terminal residue" evidence="2">
    <location>
        <position position="321"/>
    </location>
</feature>
<feature type="compositionally biased region" description="Polar residues" evidence="1">
    <location>
        <begin position="211"/>
        <end position="242"/>
    </location>
</feature>
<comment type="caution">
    <text evidence="2">The sequence shown here is derived from an EMBL/GenBank/DDBJ whole genome shotgun (WGS) entry which is preliminary data.</text>
</comment>
<feature type="compositionally biased region" description="Low complexity" evidence="1">
    <location>
        <begin position="184"/>
        <end position="210"/>
    </location>
</feature>
<dbReference type="AlphaFoldDB" id="A0AAD5S4I7"/>
<evidence type="ECO:0000313" key="3">
    <source>
        <dbReference type="Proteomes" id="UP001212841"/>
    </source>
</evidence>
<dbReference type="Proteomes" id="UP001212841">
    <property type="component" value="Unassembled WGS sequence"/>
</dbReference>
<keyword evidence="3" id="KW-1185">Reference proteome</keyword>
<evidence type="ECO:0000313" key="2">
    <source>
        <dbReference type="EMBL" id="KAJ3041523.1"/>
    </source>
</evidence>
<organism evidence="2 3">
    <name type="scientific">Rhizophlyctis rosea</name>
    <dbReference type="NCBI Taxonomy" id="64517"/>
    <lineage>
        <taxon>Eukaryota</taxon>
        <taxon>Fungi</taxon>
        <taxon>Fungi incertae sedis</taxon>
        <taxon>Chytridiomycota</taxon>
        <taxon>Chytridiomycota incertae sedis</taxon>
        <taxon>Chytridiomycetes</taxon>
        <taxon>Rhizophlyctidales</taxon>
        <taxon>Rhizophlyctidaceae</taxon>
        <taxon>Rhizophlyctis</taxon>
    </lineage>
</organism>